<dbReference type="Gene3D" id="3.30.450.40">
    <property type="match status" value="1"/>
</dbReference>
<proteinExistence type="inferred from homology"/>
<dbReference type="InterPro" id="IPR023120">
    <property type="entry name" value="WHTH_transcript_rep_HrcA_IDD"/>
</dbReference>
<dbReference type="SUPFAM" id="SSF55781">
    <property type="entry name" value="GAF domain-like"/>
    <property type="match status" value="1"/>
</dbReference>
<name>A0A3G2R489_9FIRM</name>
<evidence type="ECO:0000256" key="4">
    <source>
        <dbReference type="ARBA" id="ARBA00023163"/>
    </source>
</evidence>
<dbReference type="InterPro" id="IPR036388">
    <property type="entry name" value="WH-like_DNA-bd_sf"/>
</dbReference>
<keyword evidence="10" id="KW-1185">Reference proteome</keyword>
<dbReference type="RefSeq" id="WP_120767005.1">
    <property type="nucleotide sequence ID" value="NZ_CP033169.1"/>
</dbReference>
<accession>A0A3G2R489</accession>
<evidence type="ECO:0000256" key="1">
    <source>
        <dbReference type="ARBA" id="ARBA00022491"/>
    </source>
</evidence>
<evidence type="ECO:0000259" key="7">
    <source>
        <dbReference type="Pfam" id="PF01628"/>
    </source>
</evidence>
<organism evidence="9 10">
    <name type="scientific">Biomaibacter acetigenes</name>
    <dbReference type="NCBI Taxonomy" id="2316383"/>
    <lineage>
        <taxon>Bacteria</taxon>
        <taxon>Bacillati</taxon>
        <taxon>Bacillota</taxon>
        <taxon>Clostridia</taxon>
        <taxon>Thermosediminibacterales</taxon>
        <taxon>Tepidanaerobacteraceae</taxon>
        <taxon>Biomaibacter</taxon>
    </lineage>
</organism>
<evidence type="ECO:0000313" key="9">
    <source>
        <dbReference type="EMBL" id="AYO30280.1"/>
    </source>
</evidence>
<evidence type="ECO:0000256" key="6">
    <source>
        <dbReference type="HAMAP-Rule" id="MF_00081"/>
    </source>
</evidence>
<dbReference type="Pfam" id="PF03444">
    <property type="entry name" value="WHD_HrcA"/>
    <property type="match status" value="1"/>
</dbReference>
<dbReference type="KEGG" id="bacg:D2962_06295"/>
<reference evidence="9 10" key="1">
    <citation type="submission" date="2018-10" db="EMBL/GenBank/DDBJ databases">
        <authorList>
            <person name="Zhang X."/>
        </authorList>
    </citation>
    <scope>NUCLEOTIDE SEQUENCE [LARGE SCALE GENOMIC DNA]</scope>
    <source>
        <strain evidence="9 10">SK-G1</strain>
    </source>
</reference>
<dbReference type="NCBIfam" id="TIGR00331">
    <property type="entry name" value="hrcA"/>
    <property type="match status" value="1"/>
</dbReference>
<evidence type="ECO:0000259" key="8">
    <source>
        <dbReference type="Pfam" id="PF03444"/>
    </source>
</evidence>
<dbReference type="HAMAP" id="MF_00081">
    <property type="entry name" value="HrcA"/>
    <property type="match status" value="1"/>
</dbReference>
<evidence type="ECO:0000256" key="2">
    <source>
        <dbReference type="ARBA" id="ARBA00023015"/>
    </source>
</evidence>
<evidence type="ECO:0000256" key="5">
    <source>
        <dbReference type="ARBA" id="ARBA00055319"/>
    </source>
</evidence>
<dbReference type="Gene3D" id="3.30.390.60">
    <property type="entry name" value="Heat-inducible transcription repressor hrca homolog, domain 3"/>
    <property type="match status" value="1"/>
</dbReference>
<dbReference type="FunFam" id="1.10.10.10:FF:000049">
    <property type="entry name" value="Heat-inducible transcription repressor HrcA"/>
    <property type="match status" value="1"/>
</dbReference>
<evidence type="ECO:0000313" key="10">
    <source>
        <dbReference type="Proteomes" id="UP000280960"/>
    </source>
</evidence>
<protein>
    <recommendedName>
        <fullName evidence="6">Heat-inducible transcription repressor HrcA</fullName>
    </recommendedName>
</protein>
<dbReference type="PANTHER" id="PTHR34824">
    <property type="entry name" value="HEAT-INDUCIBLE TRANSCRIPTION REPRESSOR HRCA"/>
    <property type="match status" value="1"/>
</dbReference>
<comment type="function">
    <text evidence="5 6">Negative regulator of class I heat shock genes (grpE-dnaK-dnaJ and groELS operons). Prevents heat-shock induction of these operons.</text>
</comment>
<dbReference type="PANTHER" id="PTHR34824:SF1">
    <property type="entry name" value="HEAT-INDUCIBLE TRANSCRIPTION REPRESSOR HRCA"/>
    <property type="match status" value="1"/>
</dbReference>
<dbReference type="PIRSF" id="PIRSF005485">
    <property type="entry name" value="HrcA"/>
    <property type="match status" value="1"/>
</dbReference>
<dbReference type="Proteomes" id="UP000280960">
    <property type="component" value="Chromosome"/>
</dbReference>
<dbReference type="Gene3D" id="1.10.10.10">
    <property type="entry name" value="Winged helix-like DNA-binding domain superfamily/Winged helix DNA-binding domain"/>
    <property type="match status" value="1"/>
</dbReference>
<dbReference type="InterPro" id="IPR002571">
    <property type="entry name" value="HrcA"/>
</dbReference>
<feature type="domain" description="Heat-inducible transcription repressor HrcA C-terminal" evidence="7">
    <location>
        <begin position="104"/>
        <end position="324"/>
    </location>
</feature>
<dbReference type="EMBL" id="CP033169">
    <property type="protein sequence ID" value="AYO30280.1"/>
    <property type="molecule type" value="Genomic_DNA"/>
</dbReference>
<keyword evidence="4 6" id="KW-0804">Transcription</keyword>
<dbReference type="GO" id="GO:0003677">
    <property type="term" value="F:DNA binding"/>
    <property type="evidence" value="ECO:0007669"/>
    <property type="project" value="InterPro"/>
</dbReference>
<dbReference type="InterPro" id="IPR005104">
    <property type="entry name" value="WHTH_HrcA_DNA-bd"/>
</dbReference>
<evidence type="ECO:0000256" key="3">
    <source>
        <dbReference type="ARBA" id="ARBA00023016"/>
    </source>
</evidence>
<dbReference type="AlphaFoldDB" id="A0A3G2R489"/>
<dbReference type="InterPro" id="IPR036390">
    <property type="entry name" value="WH_DNA-bd_sf"/>
</dbReference>
<feature type="domain" description="Winged helix-turn-helix transcription repressor HrcA DNA-binding" evidence="8">
    <location>
        <begin position="2"/>
        <end position="72"/>
    </location>
</feature>
<keyword evidence="2 6" id="KW-0805">Transcription regulation</keyword>
<dbReference type="Pfam" id="PF01628">
    <property type="entry name" value="HrcA"/>
    <property type="match status" value="1"/>
</dbReference>
<gene>
    <name evidence="6 9" type="primary">hrcA</name>
    <name evidence="9" type="ORF">D2962_06295</name>
</gene>
<dbReference type="SUPFAM" id="SSF46785">
    <property type="entry name" value="Winged helix' DNA-binding domain"/>
    <property type="match status" value="1"/>
</dbReference>
<dbReference type="InterPro" id="IPR029016">
    <property type="entry name" value="GAF-like_dom_sf"/>
</dbReference>
<comment type="similarity">
    <text evidence="6">Belongs to the HrcA family.</text>
</comment>
<keyword evidence="1 6" id="KW-0678">Repressor</keyword>
<dbReference type="GO" id="GO:0045892">
    <property type="term" value="P:negative regulation of DNA-templated transcription"/>
    <property type="evidence" value="ECO:0007669"/>
    <property type="project" value="UniProtKB-UniRule"/>
</dbReference>
<dbReference type="InterPro" id="IPR021153">
    <property type="entry name" value="HrcA_C"/>
</dbReference>
<sequence>MLDERKMKILSAIIDDYIATAEPIGSRTIARKYHIGISPATIRNEMADLEELGYLSQPHTSAGRIPSNKGYRFYVDFLMPSRKLDEYEQSFIKKLLKKRVKELEDLIEEAGKVISKLTSYTAIILGPQLECSRLKHVQIIRLEEKKGLMIIVTNYGTVSHHIIEIPQNLTDSDLQRISNALNSNLGGKALEEITPEVMNSIKDDMIEYDSVLNILLDLLMENLDDTKENSKVYASGSSRMLEFPEFRDVERARNFLSLLEQHDLITRALKTACKPNTITVTIGSENPWSEFQELSIVTTGFFVEDKNLGICGIIGPTRMEYSKVFSILEKVTDYLNKAITSLL</sequence>
<keyword evidence="3 6" id="KW-0346">Stress response</keyword>